<feature type="region of interest" description="Disordered" evidence="1">
    <location>
        <begin position="1"/>
        <end position="20"/>
    </location>
</feature>
<dbReference type="AlphaFoldDB" id="A0AA38X2P2"/>
<name>A0AA38X2P2_9EURO</name>
<proteinExistence type="predicted"/>
<evidence type="ECO:0000313" key="3">
    <source>
        <dbReference type="Proteomes" id="UP001172673"/>
    </source>
</evidence>
<keyword evidence="3" id="KW-1185">Reference proteome</keyword>
<dbReference type="Proteomes" id="UP001172673">
    <property type="component" value="Unassembled WGS sequence"/>
</dbReference>
<dbReference type="EMBL" id="JAPDRK010000016">
    <property type="protein sequence ID" value="KAJ9605567.1"/>
    <property type="molecule type" value="Genomic_DNA"/>
</dbReference>
<evidence type="ECO:0000313" key="2">
    <source>
        <dbReference type="EMBL" id="KAJ9605567.1"/>
    </source>
</evidence>
<comment type="caution">
    <text evidence="2">The sequence shown here is derived from an EMBL/GenBank/DDBJ whole genome shotgun (WGS) entry which is preliminary data.</text>
</comment>
<reference evidence="2" key="1">
    <citation type="submission" date="2022-10" db="EMBL/GenBank/DDBJ databases">
        <title>Culturing micro-colonial fungi from biological soil crusts in the Mojave desert and describing Neophaeococcomyces mojavensis, and introducing the new genera and species Taxawa tesnikishii.</title>
        <authorList>
            <person name="Kurbessoian T."/>
            <person name="Stajich J.E."/>
        </authorList>
    </citation>
    <scope>NUCLEOTIDE SEQUENCE</scope>
    <source>
        <strain evidence="2">TK_41</strain>
    </source>
</reference>
<protein>
    <submittedName>
        <fullName evidence="2">Uncharacterized protein</fullName>
    </submittedName>
</protein>
<organism evidence="2 3">
    <name type="scientific">Cladophialophora chaetospira</name>
    <dbReference type="NCBI Taxonomy" id="386627"/>
    <lineage>
        <taxon>Eukaryota</taxon>
        <taxon>Fungi</taxon>
        <taxon>Dikarya</taxon>
        <taxon>Ascomycota</taxon>
        <taxon>Pezizomycotina</taxon>
        <taxon>Eurotiomycetes</taxon>
        <taxon>Chaetothyriomycetidae</taxon>
        <taxon>Chaetothyriales</taxon>
        <taxon>Herpotrichiellaceae</taxon>
        <taxon>Cladophialophora</taxon>
    </lineage>
</organism>
<evidence type="ECO:0000256" key="1">
    <source>
        <dbReference type="SAM" id="MobiDB-lite"/>
    </source>
</evidence>
<accession>A0AA38X2P2</accession>
<sequence>MAAVVSSNSQPREADASSPQTTSLLDLAPELRNHIYSYLFQGQNLSIRNHDISHWDEHKIIRSQVLGLNVMFTCKQIFAEAKSHLLAVAVLNVHFNSLLNDESGGDTIRVQQDFARCDFDQVRLLEIEGFIRHTNGTRTTLEILAIPRLSALTLFDTAFRLELKLPKNEVVRGGGIMDGDLQAFVTKADIRS</sequence>
<gene>
    <name evidence="2" type="ORF">H2200_010224</name>
</gene>